<sequence length="159" mass="18687">MTKRHLDQLIQILALDKNESQKTHKIPPKDHLEPKNTALTAEYVDSQQEIFEQFYYGLIDQTEDSDLVLLKRERKNIQKSESIEHYYEIKCKGYSKATQDLKISKYLAVFVAYVGFDEEIIFSLSECDINQMDPILKEMMDLKYDRAQIIQKISKNDTS</sequence>
<protein>
    <submittedName>
        <fullName evidence="1">Uncharacterized protein</fullName>
    </submittedName>
</protein>
<evidence type="ECO:0000313" key="2">
    <source>
        <dbReference type="Proteomes" id="UP000051530"/>
    </source>
</evidence>
<gene>
    <name evidence="1" type="ORF">M153_7710003096</name>
</gene>
<name>A0A0R0M3D7_9MICR</name>
<dbReference type="EMBL" id="LGUB01000295">
    <property type="protein sequence ID" value="KRH93559.1"/>
    <property type="molecule type" value="Genomic_DNA"/>
</dbReference>
<organism evidence="1 2">
    <name type="scientific">Pseudoloma neurophilia</name>
    <dbReference type="NCBI Taxonomy" id="146866"/>
    <lineage>
        <taxon>Eukaryota</taxon>
        <taxon>Fungi</taxon>
        <taxon>Fungi incertae sedis</taxon>
        <taxon>Microsporidia</taxon>
        <taxon>Pseudoloma</taxon>
    </lineage>
</organism>
<dbReference type="AlphaFoldDB" id="A0A0R0M3D7"/>
<accession>A0A0R0M3D7</accession>
<dbReference type="Proteomes" id="UP000051530">
    <property type="component" value="Unassembled WGS sequence"/>
</dbReference>
<reference evidence="1 2" key="1">
    <citation type="submission" date="2015-07" db="EMBL/GenBank/DDBJ databases">
        <title>The genome of Pseudoloma neurophilia, a relevant intracellular parasite of the zebrafish.</title>
        <authorList>
            <person name="Ndikumana S."/>
            <person name="Pelin A."/>
            <person name="Sanders J."/>
            <person name="Corradi N."/>
        </authorList>
    </citation>
    <scope>NUCLEOTIDE SEQUENCE [LARGE SCALE GENOMIC DNA]</scope>
    <source>
        <strain evidence="1 2">MK1</strain>
    </source>
</reference>
<proteinExistence type="predicted"/>
<dbReference type="VEuPathDB" id="MicrosporidiaDB:M153_7710003096"/>
<evidence type="ECO:0000313" key="1">
    <source>
        <dbReference type="EMBL" id="KRH93559.1"/>
    </source>
</evidence>
<comment type="caution">
    <text evidence="1">The sequence shown here is derived from an EMBL/GenBank/DDBJ whole genome shotgun (WGS) entry which is preliminary data.</text>
</comment>
<keyword evidence="2" id="KW-1185">Reference proteome</keyword>